<dbReference type="SUPFAM" id="SSF54690">
    <property type="entry name" value="Molybdopterin synthase subunit MoaE"/>
    <property type="match status" value="1"/>
</dbReference>
<dbReference type="InterPro" id="IPR003448">
    <property type="entry name" value="Mopterin_biosynth_MoaE"/>
</dbReference>
<evidence type="ECO:0000313" key="3">
    <source>
        <dbReference type="Proteomes" id="UP000324907"/>
    </source>
</evidence>
<dbReference type="InterPro" id="IPR036563">
    <property type="entry name" value="MoaE_sf"/>
</dbReference>
<proteinExistence type="predicted"/>
<dbReference type="Gene3D" id="3.90.1170.40">
    <property type="entry name" value="Molybdopterin biosynthesis MoaE subunit"/>
    <property type="match status" value="1"/>
</dbReference>
<evidence type="ECO:0000313" key="1">
    <source>
        <dbReference type="EMBL" id="KAA0162294.1"/>
    </source>
</evidence>
<organism evidence="2 3">
    <name type="scientific">Cafeteria roenbergensis</name>
    <name type="common">Marine flagellate</name>
    <dbReference type="NCBI Taxonomy" id="33653"/>
    <lineage>
        <taxon>Eukaryota</taxon>
        <taxon>Sar</taxon>
        <taxon>Stramenopiles</taxon>
        <taxon>Bigyra</taxon>
        <taxon>Opalozoa</taxon>
        <taxon>Bicosoecida</taxon>
        <taxon>Cafeteriaceae</taxon>
        <taxon>Cafeteria</taxon>
    </lineage>
</organism>
<sequence length="228" mass="23093">MATSSPCCPPSAVDDPRAAAVSVRVTGDPLDAGAAIAAVTRPHAGGIGVFVGTTRDSFNGREVTRLEYEAFTPLAERALARIGQAAARRYGLAAVAVWHRVGVVGVGEASVVIATSATHRREAMEAAAAVIAAVKARAPIWKQEWYAGDDRAWKENCECAHALPSVPAAALRGEGDHIDVAAWLGEQSPADVARVGSAAGSAHRPVEPAAAPAAAAPAAAAAPGLSEA</sequence>
<name>A0A5A8DYS6_CAFRO</name>
<accession>A0A5A8DYS6</accession>
<comment type="caution">
    <text evidence="2">The sequence shown here is derived from an EMBL/GenBank/DDBJ whole genome shotgun (WGS) entry which is preliminary data.</text>
</comment>
<dbReference type="CDD" id="cd00756">
    <property type="entry name" value="MoaE"/>
    <property type="match status" value="1"/>
</dbReference>
<gene>
    <name evidence="2" type="ORF">FNF28_01866</name>
    <name evidence="1" type="ORF">FNF31_03336</name>
</gene>
<dbReference type="EMBL" id="VLTM01000028">
    <property type="protein sequence ID" value="KAA0162294.1"/>
    <property type="molecule type" value="Genomic_DNA"/>
</dbReference>
<dbReference type="EMBL" id="VLTL01000019">
    <property type="protein sequence ID" value="KAA0169747.1"/>
    <property type="molecule type" value="Genomic_DNA"/>
</dbReference>
<dbReference type="GO" id="GO:0006777">
    <property type="term" value="P:Mo-molybdopterin cofactor biosynthetic process"/>
    <property type="evidence" value="ECO:0007669"/>
    <property type="project" value="InterPro"/>
</dbReference>
<evidence type="ECO:0000313" key="4">
    <source>
        <dbReference type="Proteomes" id="UP000325113"/>
    </source>
</evidence>
<dbReference type="AlphaFoldDB" id="A0A5A8DYS6"/>
<dbReference type="Proteomes" id="UP000325113">
    <property type="component" value="Unassembled WGS sequence"/>
</dbReference>
<dbReference type="Proteomes" id="UP000324907">
    <property type="component" value="Unassembled WGS sequence"/>
</dbReference>
<protein>
    <recommendedName>
        <fullName evidence="5">Molybdopterin synthase catalytic subunit</fullName>
    </recommendedName>
</protein>
<evidence type="ECO:0000313" key="2">
    <source>
        <dbReference type="EMBL" id="KAA0169747.1"/>
    </source>
</evidence>
<evidence type="ECO:0008006" key="5">
    <source>
        <dbReference type="Google" id="ProtNLM"/>
    </source>
</evidence>
<reference evidence="3 4" key="1">
    <citation type="submission" date="2019-07" db="EMBL/GenBank/DDBJ databases">
        <title>Genomes of Cafeteria roenbergensis.</title>
        <authorList>
            <person name="Fischer M.G."/>
            <person name="Hackl T."/>
            <person name="Roman M."/>
        </authorList>
    </citation>
    <scope>NUCLEOTIDE SEQUENCE [LARGE SCALE GENOMIC DNA]</scope>
    <source>
        <strain evidence="1 4">Cflag</strain>
        <strain evidence="2 3">RCC970-E3</strain>
    </source>
</reference>
<dbReference type="Pfam" id="PF02391">
    <property type="entry name" value="MoaE"/>
    <property type="match status" value="1"/>
</dbReference>
<dbReference type="PANTHER" id="PTHR23404">
    <property type="entry name" value="MOLYBDOPTERIN SYNTHASE RELATED"/>
    <property type="match status" value="1"/>
</dbReference>